<gene>
    <name evidence="9" type="ORF">IAI60_03995</name>
</gene>
<dbReference type="InterPro" id="IPR036721">
    <property type="entry name" value="RCK_C_sf"/>
</dbReference>
<dbReference type="SUPFAM" id="SSF116726">
    <property type="entry name" value="TrkA C-terminal domain-like"/>
    <property type="match status" value="2"/>
</dbReference>
<evidence type="ECO:0000313" key="10">
    <source>
        <dbReference type="Proteomes" id="UP001518990"/>
    </source>
</evidence>
<feature type="transmembrane region" description="Helical" evidence="7">
    <location>
        <begin position="57"/>
        <end position="76"/>
    </location>
</feature>
<evidence type="ECO:0000256" key="3">
    <source>
        <dbReference type="ARBA" id="ARBA00022692"/>
    </source>
</evidence>
<dbReference type="Gene3D" id="3.30.70.1450">
    <property type="entry name" value="Regulator of K+ conductance, C-terminal domain"/>
    <property type="match status" value="2"/>
</dbReference>
<comment type="caution">
    <text evidence="9">The sequence shown here is derived from an EMBL/GenBank/DDBJ whole genome shotgun (WGS) entry which is preliminary data.</text>
</comment>
<feature type="transmembrane region" description="Helical" evidence="7">
    <location>
        <begin position="508"/>
        <end position="527"/>
    </location>
</feature>
<keyword evidence="4" id="KW-0677">Repeat</keyword>
<sequence>MPSPDQAIVFAILAAMVVLFIWNRFRYDLVALLGLLVALACGVVPADKAFIGFSDQIVVIIASALVLSAAVGKSSLTGRMVRRVEPRLRSTSARVGALATAVTLLSTLMKNIGALAILLPVAIQVGRRSGTPASALLMPMAFGSLAGGLVTMIGTSPNIIVARIRGEITGEPFGMFDFTPVGVGIVVATLVYLPIAWRLLPRGRRDQASAPEVFEVAPYLSEAVLPAESPMANKTVAELEALGEGDVAVTAITREGGRRYIPAGHWTLFPDDLLTLRSEPRALKDFIAEAGLQLSGATKPPVKDLSTADVTLMEVVVMPESLLVGQSPQRLRLREAHGVNLLAISRRGEPVAARLSRVRFRAGDVLALQGDAGQMPETLRELGCLPLMDRSVGLGAPRKDILPFVLLALAMGAVAFNLLPVTVAFFAAAVLAVLLRILTLQEAYQAIDVPILVLLACLIPISDAVNTTGGAELIAGWLAKVAVTLPPTGAMALVLLAAMLLTPFLNNAATALIMAPIAASMASQLGLRPDPFLMAVAIGCASDFLTPIGHQCNTLVLGPGGYRFGDYWRLGLPLSLLIVVISTLLIPVFWPLR</sequence>
<feature type="transmembrane region" description="Helical" evidence="7">
    <location>
        <begin position="401"/>
        <end position="434"/>
    </location>
</feature>
<evidence type="ECO:0000256" key="4">
    <source>
        <dbReference type="ARBA" id="ARBA00022737"/>
    </source>
</evidence>
<feature type="domain" description="RCK C-terminal" evidence="8">
    <location>
        <begin position="300"/>
        <end position="385"/>
    </location>
</feature>
<feature type="transmembrane region" description="Helical" evidence="7">
    <location>
        <begin position="29"/>
        <end position="51"/>
    </location>
</feature>
<keyword evidence="3 7" id="KW-0812">Transmembrane</keyword>
<protein>
    <submittedName>
        <fullName evidence="9">SLC13 family permease</fullName>
    </submittedName>
</protein>
<dbReference type="Proteomes" id="UP001518990">
    <property type="component" value="Unassembled WGS sequence"/>
</dbReference>
<organism evidence="9 10">
    <name type="scientific">Roseomonas marmotae</name>
    <dbReference type="NCBI Taxonomy" id="2768161"/>
    <lineage>
        <taxon>Bacteria</taxon>
        <taxon>Pseudomonadati</taxon>
        <taxon>Pseudomonadota</taxon>
        <taxon>Alphaproteobacteria</taxon>
        <taxon>Acetobacterales</taxon>
        <taxon>Roseomonadaceae</taxon>
        <taxon>Roseomonas</taxon>
    </lineage>
</organism>
<comment type="subcellular location">
    <subcellularLocation>
        <location evidence="1">Membrane</location>
        <topology evidence="1">Multi-pass membrane protein</topology>
    </subcellularLocation>
</comment>
<feature type="transmembrane region" description="Helical" evidence="7">
    <location>
        <begin position="97"/>
        <end position="123"/>
    </location>
</feature>
<keyword evidence="10" id="KW-1185">Reference proteome</keyword>
<dbReference type="CDD" id="cd01115">
    <property type="entry name" value="SLC13_permease"/>
    <property type="match status" value="1"/>
</dbReference>
<feature type="transmembrane region" description="Helical" evidence="7">
    <location>
        <begin position="6"/>
        <end position="22"/>
    </location>
</feature>
<evidence type="ECO:0000259" key="8">
    <source>
        <dbReference type="PROSITE" id="PS51202"/>
    </source>
</evidence>
<reference evidence="9 10" key="1">
    <citation type="submission" date="2020-09" db="EMBL/GenBank/DDBJ databases">
        <title>Roseomonas.</title>
        <authorList>
            <person name="Zhu W."/>
        </authorList>
    </citation>
    <scope>NUCLEOTIDE SEQUENCE [LARGE SCALE GENOMIC DNA]</scope>
    <source>
        <strain evidence="9 10">1311</strain>
    </source>
</reference>
<dbReference type="RefSeq" id="WP_207445358.1">
    <property type="nucleotide sequence ID" value="NZ_CP061091.1"/>
</dbReference>
<keyword evidence="6 7" id="KW-0472">Membrane</keyword>
<name>A0ABS3K8H5_9PROT</name>
<dbReference type="Pfam" id="PF03600">
    <property type="entry name" value="CitMHS"/>
    <property type="match status" value="1"/>
</dbReference>
<dbReference type="EMBL" id="JACTNF010000003">
    <property type="protein sequence ID" value="MBO1073763.1"/>
    <property type="molecule type" value="Genomic_DNA"/>
</dbReference>
<evidence type="ECO:0000313" key="9">
    <source>
        <dbReference type="EMBL" id="MBO1073763.1"/>
    </source>
</evidence>
<evidence type="ECO:0000256" key="5">
    <source>
        <dbReference type="ARBA" id="ARBA00022989"/>
    </source>
</evidence>
<feature type="transmembrane region" description="Helical" evidence="7">
    <location>
        <begin position="135"/>
        <end position="161"/>
    </location>
</feature>
<dbReference type="InterPro" id="IPR006037">
    <property type="entry name" value="RCK_C"/>
</dbReference>
<feature type="transmembrane region" description="Helical" evidence="7">
    <location>
        <begin position="567"/>
        <end position="590"/>
    </location>
</feature>
<dbReference type="Pfam" id="PF02080">
    <property type="entry name" value="TrkA_C"/>
    <property type="match status" value="2"/>
</dbReference>
<evidence type="ECO:0000256" key="1">
    <source>
        <dbReference type="ARBA" id="ARBA00004141"/>
    </source>
</evidence>
<keyword evidence="5 7" id="KW-1133">Transmembrane helix</keyword>
<evidence type="ECO:0000256" key="6">
    <source>
        <dbReference type="ARBA" id="ARBA00023136"/>
    </source>
</evidence>
<accession>A0ABS3K8H5</accession>
<dbReference type="PROSITE" id="PS51202">
    <property type="entry name" value="RCK_C"/>
    <property type="match status" value="2"/>
</dbReference>
<dbReference type="InterPro" id="IPR051679">
    <property type="entry name" value="DASS-Related_Transporters"/>
</dbReference>
<dbReference type="PANTHER" id="PTHR43652:SF2">
    <property type="entry name" value="BASIC AMINO ACID ANTIPORTER YFCC-RELATED"/>
    <property type="match status" value="1"/>
</dbReference>
<feature type="transmembrane region" description="Helical" evidence="7">
    <location>
        <begin position="173"/>
        <end position="197"/>
    </location>
</feature>
<evidence type="ECO:0000256" key="7">
    <source>
        <dbReference type="SAM" id="Phobius"/>
    </source>
</evidence>
<keyword evidence="2" id="KW-0813">Transport</keyword>
<dbReference type="PANTHER" id="PTHR43652">
    <property type="entry name" value="BASIC AMINO ACID ANTIPORTER YFCC-RELATED"/>
    <property type="match status" value="1"/>
</dbReference>
<dbReference type="InterPro" id="IPR004680">
    <property type="entry name" value="Cit_transptr-like_dom"/>
</dbReference>
<proteinExistence type="predicted"/>
<feature type="domain" description="RCK C-terminal" evidence="8">
    <location>
        <begin position="205"/>
        <end position="292"/>
    </location>
</feature>
<feature type="transmembrane region" description="Helical" evidence="7">
    <location>
        <begin position="446"/>
        <end position="465"/>
    </location>
</feature>
<feature type="transmembrane region" description="Helical" evidence="7">
    <location>
        <begin position="477"/>
        <end position="501"/>
    </location>
</feature>
<evidence type="ECO:0000256" key="2">
    <source>
        <dbReference type="ARBA" id="ARBA00022448"/>
    </source>
</evidence>